<reference evidence="2" key="1">
    <citation type="journal article" date="2012" name="Nat. Biotechnol.">
        <title>Draft genome sequence of pigeonpea (Cajanus cajan), an orphan legume crop of resource-poor farmers.</title>
        <authorList>
            <person name="Varshney R.K."/>
            <person name="Chen W."/>
            <person name="Li Y."/>
            <person name="Bharti A.K."/>
            <person name="Saxena R.K."/>
            <person name="Schlueter J.A."/>
            <person name="Donoghue M.T."/>
            <person name="Azam S."/>
            <person name="Fan G."/>
            <person name="Whaley A.M."/>
            <person name="Farmer A.D."/>
            <person name="Sheridan J."/>
            <person name="Iwata A."/>
            <person name="Tuteja R."/>
            <person name="Penmetsa R.V."/>
            <person name="Wu W."/>
            <person name="Upadhyaya H.D."/>
            <person name="Yang S.P."/>
            <person name="Shah T."/>
            <person name="Saxena K.B."/>
            <person name="Michael T."/>
            <person name="McCombie W.R."/>
            <person name="Yang B."/>
            <person name="Zhang G."/>
            <person name="Yang H."/>
            <person name="Wang J."/>
            <person name="Spillane C."/>
            <person name="Cook D.R."/>
            <person name="May G.D."/>
            <person name="Xu X."/>
            <person name="Jackson S.A."/>
        </authorList>
    </citation>
    <scope>NUCLEOTIDE SEQUENCE [LARGE SCALE GENOMIC DNA]</scope>
</reference>
<dbReference type="Proteomes" id="UP000075243">
    <property type="component" value="Unassembled WGS sequence"/>
</dbReference>
<gene>
    <name evidence="2" type="ORF">KK1_045787</name>
</gene>
<keyword evidence="3" id="KW-1185">Reference proteome</keyword>
<feature type="domain" description="Reverse transcriptase Ty1/copia-type" evidence="1">
    <location>
        <begin position="5"/>
        <end position="65"/>
    </location>
</feature>
<organism evidence="2 3">
    <name type="scientific">Cajanus cajan</name>
    <name type="common">Pigeon pea</name>
    <name type="synonym">Cajanus indicus</name>
    <dbReference type="NCBI Taxonomy" id="3821"/>
    <lineage>
        <taxon>Eukaryota</taxon>
        <taxon>Viridiplantae</taxon>
        <taxon>Streptophyta</taxon>
        <taxon>Embryophyta</taxon>
        <taxon>Tracheophyta</taxon>
        <taxon>Spermatophyta</taxon>
        <taxon>Magnoliopsida</taxon>
        <taxon>eudicotyledons</taxon>
        <taxon>Gunneridae</taxon>
        <taxon>Pentapetalae</taxon>
        <taxon>rosids</taxon>
        <taxon>fabids</taxon>
        <taxon>Fabales</taxon>
        <taxon>Fabaceae</taxon>
        <taxon>Papilionoideae</taxon>
        <taxon>50 kb inversion clade</taxon>
        <taxon>NPAAA clade</taxon>
        <taxon>indigoferoid/millettioid clade</taxon>
        <taxon>Phaseoleae</taxon>
        <taxon>Cajanus</taxon>
    </lineage>
</organism>
<dbReference type="Gramene" id="C.cajan_43590.t">
    <property type="protein sequence ID" value="C.cajan_43590.t.cds1"/>
    <property type="gene ID" value="C.cajan_43590"/>
</dbReference>
<evidence type="ECO:0000259" key="1">
    <source>
        <dbReference type="Pfam" id="PF07727"/>
    </source>
</evidence>
<evidence type="ECO:0000313" key="2">
    <source>
        <dbReference type="EMBL" id="KYP33365.1"/>
    </source>
</evidence>
<protein>
    <recommendedName>
        <fullName evidence="1">Reverse transcriptase Ty1/copia-type domain-containing protein</fullName>
    </recommendedName>
</protein>
<dbReference type="AlphaFoldDB" id="A0A151QSW6"/>
<evidence type="ECO:0000313" key="3">
    <source>
        <dbReference type="Proteomes" id="UP000075243"/>
    </source>
</evidence>
<dbReference type="STRING" id="3821.A0A151QSW6"/>
<accession>A0A151QSW6</accession>
<sequence>MIEKNQTWELVSRPQHQNFIGVKWVFRTKLNGDGSINKHKARLVVKGYAKKYGVDFSETFASVAQGQACSEGICSKIWVFNFHGFSDSDWGGSLDDMKNTSSYSFTLGSGMFSWASRKQEDNVA</sequence>
<dbReference type="EMBL" id="KQ484906">
    <property type="protein sequence ID" value="KYP33365.1"/>
    <property type="molecule type" value="Genomic_DNA"/>
</dbReference>
<dbReference type="Pfam" id="PF07727">
    <property type="entry name" value="RVT_2"/>
    <property type="match status" value="1"/>
</dbReference>
<proteinExistence type="predicted"/>
<name>A0A151QSW6_CAJCA</name>
<dbReference type="InterPro" id="IPR013103">
    <property type="entry name" value="RVT_2"/>
</dbReference>